<dbReference type="GO" id="GO:0016746">
    <property type="term" value="F:acyltransferase activity"/>
    <property type="evidence" value="ECO:0007669"/>
    <property type="project" value="UniProtKB-KW"/>
</dbReference>
<keyword evidence="2" id="KW-0808">Transferase</keyword>
<dbReference type="InterPro" id="IPR016181">
    <property type="entry name" value="Acyl_CoA_acyltransferase"/>
</dbReference>
<evidence type="ECO:0000313" key="3">
    <source>
        <dbReference type="Proteomes" id="UP001279681"/>
    </source>
</evidence>
<organism evidence="2 3">
    <name type="scientific">Candidatus Cetobacterium colombiensis</name>
    <dbReference type="NCBI Taxonomy" id="3073100"/>
    <lineage>
        <taxon>Bacteria</taxon>
        <taxon>Fusobacteriati</taxon>
        <taxon>Fusobacteriota</taxon>
        <taxon>Fusobacteriia</taxon>
        <taxon>Fusobacteriales</taxon>
        <taxon>Fusobacteriaceae</taxon>
        <taxon>Cetobacterium</taxon>
    </lineage>
</organism>
<name>A0ABU4WCG4_9FUSO</name>
<dbReference type="InterPro" id="IPR000182">
    <property type="entry name" value="GNAT_dom"/>
</dbReference>
<reference evidence="3" key="1">
    <citation type="submission" date="2023-07" db="EMBL/GenBank/DDBJ databases">
        <authorList>
            <person name="Colorado M.A."/>
            <person name="Villamil L.M."/>
            <person name="Melo J.F."/>
            <person name="Rodriguez J.A."/>
            <person name="Ruiz R.Y."/>
        </authorList>
    </citation>
    <scope>NUCLEOTIDE SEQUENCE [LARGE SCALE GENOMIC DNA]</scope>
    <source>
        <strain evidence="3">C33</strain>
    </source>
</reference>
<dbReference type="Pfam" id="PF13673">
    <property type="entry name" value="Acetyltransf_10"/>
    <property type="match status" value="1"/>
</dbReference>
<protein>
    <submittedName>
        <fullName evidence="2">GNAT family N-acetyltransferase</fullName>
        <ecNumber evidence="2">2.3.1.-</ecNumber>
    </submittedName>
</protein>
<dbReference type="RefSeq" id="WP_320314554.1">
    <property type="nucleotide sequence ID" value="NZ_JAVIKH010000024.1"/>
</dbReference>
<keyword evidence="2" id="KW-0012">Acyltransferase</keyword>
<gene>
    <name evidence="2" type="ORF">RFV38_11980</name>
</gene>
<dbReference type="SUPFAM" id="SSF55729">
    <property type="entry name" value="Acyl-CoA N-acyltransferases (Nat)"/>
    <property type="match status" value="1"/>
</dbReference>
<dbReference type="PROSITE" id="PS51186">
    <property type="entry name" value="GNAT"/>
    <property type="match status" value="1"/>
</dbReference>
<dbReference type="Gene3D" id="3.40.630.30">
    <property type="match status" value="1"/>
</dbReference>
<dbReference type="Proteomes" id="UP001279681">
    <property type="component" value="Unassembled WGS sequence"/>
</dbReference>
<dbReference type="EC" id="2.3.1.-" evidence="2"/>
<evidence type="ECO:0000259" key="1">
    <source>
        <dbReference type="PROSITE" id="PS51186"/>
    </source>
</evidence>
<feature type="domain" description="N-acetyltransferase" evidence="1">
    <location>
        <begin position="5"/>
        <end position="145"/>
    </location>
</feature>
<proteinExistence type="predicted"/>
<accession>A0ABU4WCG4</accession>
<evidence type="ECO:0000313" key="2">
    <source>
        <dbReference type="EMBL" id="MDX8337201.1"/>
    </source>
</evidence>
<comment type="caution">
    <text evidence="2">The sequence shown here is derived from an EMBL/GenBank/DDBJ whole genome shotgun (WGS) entry which is preliminary data.</text>
</comment>
<dbReference type="EMBL" id="JAVIKH010000024">
    <property type="protein sequence ID" value="MDX8337201.1"/>
    <property type="molecule type" value="Genomic_DNA"/>
</dbReference>
<sequence length="145" mass="16651">MIICKKFNELTVEELYEILKLRSEIFVVGQKSIYNDVDGKDITSIHVMLKEDGKIKAYLRVLQPGVSYEDASLGRVLVAVEARKRGFAKLIVQAGINYILENFETKGITIGAQEYLQKFYSEMGFKAISEVYLINEIPHLDMKYY</sequence>
<keyword evidence="3" id="KW-1185">Reference proteome</keyword>